<protein>
    <submittedName>
        <fullName evidence="2">Uncharacterized protein</fullName>
    </submittedName>
</protein>
<feature type="region of interest" description="Disordered" evidence="1">
    <location>
        <begin position="104"/>
        <end position="178"/>
    </location>
</feature>
<feature type="compositionally biased region" description="Acidic residues" evidence="1">
    <location>
        <begin position="126"/>
        <end position="137"/>
    </location>
</feature>
<evidence type="ECO:0000313" key="3">
    <source>
        <dbReference type="Proteomes" id="UP001497516"/>
    </source>
</evidence>
<name>A0AAV2DZT9_9ROSI</name>
<feature type="compositionally biased region" description="Basic and acidic residues" evidence="1">
    <location>
        <begin position="104"/>
        <end position="113"/>
    </location>
</feature>
<feature type="compositionally biased region" description="Basic and acidic residues" evidence="1">
    <location>
        <begin position="138"/>
        <end position="157"/>
    </location>
</feature>
<evidence type="ECO:0000313" key="2">
    <source>
        <dbReference type="EMBL" id="CAL1379174.1"/>
    </source>
</evidence>
<organism evidence="2 3">
    <name type="scientific">Linum trigynum</name>
    <dbReference type="NCBI Taxonomy" id="586398"/>
    <lineage>
        <taxon>Eukaryota</taxon>
        <taxon>Viridiplantae</taxon>
        <taxon>Streptophyta</taxon>
        <taxon>Embryophyta</taxon>
        <taxon>Tracheophyta</taxon>
        <taxon>Spermatophyta</taxon>
        <taxon>Magnoliopsida</taxon>
        <taxon>eudicotyledons</taxon>
        <taxon>Gunneridae</taxon>
        <taxon>Pentapetalae</taxon>
        <taxon>rosids</taxon>
        <taxon>fabids</taxon>
        <taxon>Malpighiales</taxon>
        <taxon>Linaceae</taxon>
        <taxon>Linum</taxon>
    </lineage>
</organism>
<evidence type="ECO:0000256" key="1">
    <source>
        <dbReference type="SAM" id="MobiDB-lite"/>
    </source>
</evidence>
<feature type="compositionally biased region" description="Acidic residues" evidence="1">
    <location>
        <begin position="21"/>
        <end position="37"/>
    </location>
</feature>
<feature type="region of interest" description="Disordered" evidence="1">
    <location>
        <begin position="1"/>
        <end position="38"/>
    </location>
</feature>
<sequence length="178" mass="20572">MDDQATKEPQEEDHHKANEFNVEEDELTTYEEGEDEIQPLGVKTDIEGCSIEEVILIKIFFDSWENVESFTPREGFEHFLCLPQSESSSNTPTKASAIENIKEEEFGYDDHPEPLIQCSTKPLEMNNEEEIAEENSDKDDQPQMKNEGEDPLEEQHLKPSFQEKFQDEPPVRNANIPR</sequence>
<reference evidence="2 3" key="1">
    <citation type="submission" date="2024-04" db="EMBL/GenBank/DDBJ databases">
        <authorList>
            <person name="Fracassetti M."/>
        </authorList>
    </citation>
    <scope>NUCLEOTIDE SEQUENCE [LARGE SCALE GENOMIC DNA]</scope>
</reference>
<dbReference type="AlphaFoldDB" id="A0AAV2DZT9"/>
<accession>A0AAV2DZT9</accession>
<proteinExistence type="predicted"/>
<feature type="compositionally biased region" description="Basic and acidic residues" evidence="1">
    <location>
        <begin position="1"/>
        <end position="18"/>
    </location>
</feature>
<dbReference type="EMBL" id="OZ034816">
    <property type="protein sequence ID" value="CAL1379174.1"/>
    <property type="molecule type" value="Genomic_DNA"/>
</dbReference>
<keyword evidence="3" id="KW-1185">Reference proteome</keyword>
<dbReference type="Proteomes" id="UP001497516">
    <property type="component" value="Chromosome 3"/>
</dbReference>
<gene>
    <name evidence="2" type="ORF">LTRI10_LOCUS20713</name>
</gene>